<dbReference type="RefSeq" id="XP_001033173.1">
    <property type="nucleotide sequence ID" value="XM_001033173.3"/>
</dbReference>
<accession>I7M6N0</accession>
<gene>
    <name evidence="2" type="ORF">TTHERM_00442600</name>
</gene>
<keyword evidence="3" id="KW-1185">Reference proteome</keyword>
<dbReference type="eggNOG" id="ENOG502SWYE">
    <property type="taxonomic scope" value="Eukaryota"/>
</dbReference>
<dbReference type="OrthoDB" id="286986at2759"/>
<dbReference type="HOGENOM" id="CLU_1528085_0_0_1"/>
<organism evidence="2 3">
    <name type="scientific">Tetrahymena thermophila (strain SB210)</name>
    <dbReference type="NCBI Taxonomy" id="312017"/>
    <lineage>
        <taxon>Eukaryota</taxon>
        <taxon>Sar</taxon>
        <taxon>Alveolata</taxon>
        <taxon>Ciliophora</taxon>
        <taxon>Intramacronucleata</taxon>
        <taxon>Oligohymenophorea</taxon>
        <taxon>Hymenostomatida</taxon>
        <taxon>Tetrahymenina</taxon>
        <taxon>Tetrahymenidae</taxon>
        <taxon>Tetrahymena</taxon>
    </lineage>
</organism>
<name>I7M6N0_TETTS</name>
<dbReference type="InParanoid" id="I7M6N0"/>
<feature type="region of interest" description="Disordered" evidence="1">
    <location>
        <begin position="1"/>
        <end position="24"/>
    </location>
</feature>
<protein>
    <submittedName>
        <fullName evidence="2">Uncharacterized protein</fullName>
    </submittedName>
</protein>
<dbReference type="KEGG" id="tet:TTHERM_00442600"/>
<evidence type="ECO:0000313" key="3">
    <source>
        <dbReference type="Proteomes" id="UP000009168"/>
    </source>
</evidence>
<reference evidence="3" key="1">
    <citation type="journal article" date="2006" name="PLoS Biol.">
        <title>Macronuclear genome sequence of the ciliate Tetrahymena thermophila, a model eukaryote.</title>
        <authorList>
            <person name="Eisen J.A."/>
            <person name="Coyne R.S."/>
            <person name="Wu M."/>
            <person name="Wu D."/>
            <person name="Thiagarajan M."/>
            <person name="Wortman J.R."/>
            <person name="Badger J.H."/>
            <person name="Ren Q."/>
            <person name="Amedeo P."/>
            <person name="Jones K.M."/>
            <person name="Tallon L.J."/>
            <person name="Delcher A.L."/>
            <person name="Salzberg S.L."/>
            <person name="Silva J.C."/>
            <person name="Haas B.J."/>
            <person name="Majoros W.H."/>
            <person name="Farzad M."/>
            <person name="Carlton J.M."/>
            <person name="Smith R.K. Jr."/>
            <person name="Garg J."/>
            <person name="Pearlman R.E."/>
            <person name="Karrer K.M."/>
            <person name="Sun L."/>
            <person name="Manning G."/>
            <person name="Elde N.C."/>
            <person name="Turkewitz A.P."/>
            <person name="Asai D.J."/>
            <person name="Wilkes D.E."/>
            <person name="Wang Y."/>
            <person name="Cai H."/>
            <person name="Collins K."/>
            <person name="Stewart B.A."/>
            <person name="Lee S.R."/>
            <person name="Wilamowska K."/>
            <person name="Weinberg Z."/>
            <person name="Ruzzo W.L."/>
            <person name="Wloga D."/>
            <person name="Gaertig J."/>
            <person name="Frankel J."/>
            <person name="Tsao C.-C."/>
            <person name="Gorovsky M.A."/>
            <person name="Keeling P.J."/>
            <person name="Waller R.F."/>
            <person name="Patron N.J."/>
            <person name="Cherry J.M."/>
            <person name="Stover N.A."/>
            <person name="Krieger C.J."/>
            <person name="del Toro C."/>
            <person name="Ryder H.F."/>
            <person name="Williamson S.C."/>
            <person name="Barbeau R.A."/>
            <person name="Hamilton E.P."/>
            <person name="Orias E."/>
        </authorList>
    </citation>
    <scope>NUCLEOTIDE SEQUENCE [LARGE SCALE GENOMIC DNA]</scope>
    <source>
        <strain evidence="3">SB210</strain>
    </source>
</reference>
<proteinExistence type="predicted"/>
<evidence type="ECO:0000256" key="1">
    <source>
        <dbReference type="SAM" id="MobiDB-lite"/>
    </source>
</evidence>
<dbReference type="AlphaFoldDB" id="I7M6N0"/>
<dbReference type="OMA" id="CEMNINF"/>
<evidence type="ECO:0000313" key="2">
    <source>
        <dbReference type="EMBL" id="EAR85510.1"/>
    </source>
</evidence>
<dbReference type="Proteomes" id="UP000009168">
    <property type="component" value="Unassembled WGS sequence"/>
</dbReference>
<sequence>MLSKLGENYPYKRDRSAPGLIRQQKNESRNYNIITCIDKPATQTSSTRFADSLPQIDIPKQRKLGEYKDYPYPRNKKDCEMNINFNKGNQKQEMGNESVQSQQNTIRQASQLYQSKNLMNCSSVGYNFITNTIVENPKTIKDLRGDHQTICNRTKQIGSIYDKGRLFAPNFNPEYQSFFKTNEVAFHRNKGMCADTYNRAHTYGPGLKPFRKFK</sequence>
<dbReference type="GeneID" id="7837436"/>
<dbReference type="EMBL" id="GG662665">
    <property type="protein sequence ID" value="EAR85510.1"/>
    <property type="molecule type" value="Genomic_DNA"/>
</dbReference>